<dbReference type="PROSITE" id="PS50102">
    <property type="entry name" value="RRM"/>
    <property type="match status" value="2"/>
</dbReference>
<keyword evidence="6" id="KW-1185">Reference proteome</keyword>
<dbReference type="EMBL" id="JACMSC010000016">
    <property type="protein sequence ID" value="KAG6483376.1"/>
    <property type="molecule type" value="Genomic_DNA"/>
</dbReference>
<dbReference type="PANTHER" id="PTHR48034">
    <property type="entry name" value="TRANSFORMER-2 SEX-DETERMINING PROTEIN-RELATED"/>
    <property type="match status" value="1"/>
</dbReference>
<feature type="domain" description="RRM" evidence="4">
    <location>
        <begin position="129"/>
        <end position="207"/>
    </location>
</feature>
<proteinExistence type="predicted"/>
<dbReference type="InterPro" id="IPR050441">
    <property type="entry name" value="RBM"/>
</dbReference>
<evidence type="ECO:0000313" key="6">
    <source>
        <dbReference type="Proteomes" id="UP000734854"/>
    </source>
</evidence>
<dbReference type="SUPFAM" id="SSF54928">
    <property type="entry name" value="RNA-binding domain, RBD"/>
    <property type="match status" value="2"/>
</dbReference>
<protein>
    <recommendedName>
        <fullName evidence="4">RRM domain-containing protein</fullName>
    </recommendedName>
</protein>
<dbReference type="SMART" id="SM00360">
    <property type="entry name" value="RRM"/>
    <property type="match status" value="2"/>
</dbReference>
<evidence type="ECO:0000259" key="4">
    <source>
        <dbReference type="PROSITE" id="PS50102"/>
    </source>
</evidence>
<feature type="region of interest" description="Disordered" evidence="2">
    <location>
        <begin position="419"/>
        <end position="455"/>
    </location>
</feature>
<feature type="compositionally biased region" description="Low complexity" evidence="2">
    <location>
        <begin position="419"/>
        <end position="435"/>
    </location>
</feature>
<gene>
    <name evidence="5" type="ORF">ZIOFF_060021</name>
</gene>
<evidence type="ECO:0000313" key="5">
    <source>
        <dbReference type="EMBL" id="KAG6483376.1"/>
    </source>
</evidence>
<keyword evidence="1" id="KW-0694">RNA-binding</keyword>
<keyword evidence="3" id="KW-0812">Transmembrane</keyword>
<feature type="transmembrane region" description="Helical" evidence="3">
    <location>
        <begin position="207"/>
        <end position="225"/>
    </location>
</feature>
<organism evidence="5 6">
    <name type="scientific">Zingiber officinale</name>
    <name type="common">Ginger</name>
    <name type="synonym">Amomum zingiber</name>
    <dbReference type="NCBI Taxonomy" id="94328"/>
    <lineage>
        <taxon>Eukaryota</taxon>
        <taxon>Viridiplantae</taxon>
        <taxon>Streptophyta</taxon>
        <taxon>Embryophyta</taxon>
        <taxon>Tracheophyta</taxon>
        <taxon>Spermatophyta</taxon>
        <taxon>Magnoliopsida</taxon>
        <taxon>Liliopsida</taxon>
        <taxon>Zingiberales</taxon>
        <taxon>Zingiberaceae</taxon>
        <taxon>Zingiber</taxon>
    </lineage>
</organism>
<feature type="domain" description="RRM" evidence="4">
    <location>
        <begin position="455"/>
        <end position="533"/>
    </location>
</feature>
<dbReference type="InterPro" id="IPR035979">
    <property type="entry name" value="RBD_domain_sf"/>
</dbReference>
<dbReference type="Proteomes" id="UP000734854">
    <property type="component" value="Unassembled WGS sequence"/>
</dbReference>
<keyword evidence="3" id="KW-1133">Transmembrane helix</keyword>
<dbReference type="InterPro" id="IPR000504">
    <property type="entry name" value="RRM_dom"/>
</dbReference>
<dbReference type="AlphaFoldDB" id="A0A8J5KHC6"/>
<reference evidence="5 6" key="1">
    <citation type="submission" date="2020-08" db="EMBL/GenBank/DDBJ databases">
        <title>Plant Genome Project.</title>
        <authorList>
            <person name="Zhang R.-G."/>
        </authorList>
    </citation>
    <scope>NUCLEOTIDE SEQUENCE [LARGE SCALE GENOMIC DNA]</scope>
    <source>
        <tissue evidence="5">Rhizome</tissue>
    </source>
</reference>
<comment type="caution">
    <text evidence="5">The sequence shown here is derived from an EMBL/GenBank/DDBJ whole genome shotgun (WGS) entry which is preliminary data.</text>
</comment>
<feature type="region of interest" description="Disordered" evidence="2">
    <location>
        <begin position="81"/>
        <end position="130"/>
    </location>
</feature>
<evidence type="ECO:0000256" key="1">
    <source>
        <dbReference type="PROSITE-ProRule" id="PRU00176"/>
    </source>
</evidence>
<sequence>MRRGRRCAMGDDQREKPPFLGVPVVVELALGSVHVVQTVQYAIVASKVIPFEKEKDKLQKLLLPGSNDLYSYKNQMSHSGKTRYAHSRYVSPSPLSSPYPHGRSVSRSLSRSRSRSRSRDSIDAENPGNNLYVTGLSSRITERELEKHFETEGKVVDAHLVVDRWTKESRGFGFVTMSTIKEADRCIKYLDRSVLEGRVITVEKVKIAFAFFFFFLFCTMGYLRYRLAVYSSSSASFKQLLYFADLIEKLCFDRQKDAEEGLRLLADIWACTPGDAIILQVIPIGLARLTTGGRLILLTTGGIDQGQGLPMIHQGEDDHTLETSVTTLQRDLFRLTIVGVMAGDMPHGAFLLGDTGEAIPEATHQGPKEIEETTLVATRQGIEDLGGAIHVATHRVYEDIGVGVHLIFRYAHSRYVSPSPLSSPYLHGRSVSRSLSRSRSRSRSRDSVDAENPGNNLYVTGLSSRITERELEKHFETEGKVVDSHLVVDRWTKESRGFGFVTMSSIKEADRCIKYLDRSVLEGRVITVEKVKIVCAFFFFLFCTMGYLRYRLAVYSSSSASFKQLLYFADLIEKLCFDRQKDAEGGLRLLADIWACTPGDANILQVIPIGLARLTTGGRLILLTTGGIDQGQGLPMIDQGEDDHTLETSVTTLQRDLFRLTIVGVTAGDMPHGAFLLGDTEEVIPEATHQGPKDIEEATRQGVEDLGGAIHVATHRVYEDIGVGVHLIVGRQGRSSYALAKATLTAVATVVASTHAEN</sequence>
<accession>A0A8J5KHC6</accession>
<name>A0A8J5KHC6_ZINOF</name>
<dbReference type="Gene3D" id="3.30.70.330">
    <property type="match status" value="2"/>
</dbReference>
<feature type="compositionally biased region" description="Low complexity" evidence="2">
    <location>
        <begin position="91"/>
        <end position="109"/>
    </location>
</feature>
<evidence type="ECO:0000256" key="3">
    <source>
        <dbReference type="SAM" id="Phobius"/>
    </source>
</evidence>
<dbReference type="GO" id="GO:0003723">
    <property type="term" value="F:RNA binding"/>
    <property type="evidence" value="ECO:0007669"/>
    <property type="project" value="UniProtKB-UniRule"/>
</dbReference>
<keyword evidence="3" id="KW-0472">Membrane</keyword>
<dbReference type="InterPro" id="IPR012677">
    <property type="entry name" value="Nucleotide-bd_a/b_plait_sf"/>
</dbReference>
<evidence type="ECO:0000256" key="2">
    <source>
        <dbReference type="SAM" id="MobiDB-lite"/>
    </source>
</evidence>
<dbReference type="Pfam" id="PF00076">
    <property type="entry name" value="RRM_1"/>
    <property type="match status" value="2"/>
</dbReference>